<dbReference type="PANTHER" id="PTHR43976">
    <property type="entry name" value="SHORT CHAIN DEHYDROGENASE"/>
    <property type="match status" value="1"/>
</dbReference>
<dbReference type="AlphaFoldDB" id="A0A521CDH3"/>
<dbReference type="Proteomes" id="UP000320300">
    <property type="component" value="Unassembled WGS sequence"/>
</dbReference>
<gene>
    <name evidence="4" type="ORF">SAMN06265348_103477</name>
</gene>
<dbReference type="OrthoDB" id="1235794at2"/>
<dbReference type="PANTHER" id="PTHR43976:SF16">
    <property type="entry name" value="SHORT-CHAIN DEHYDROGENASE_REDUCTASE FAMILY PROTEIN"/>
    <property type="match status" value="1"/>
</dbReference>
<sequence length="270" mass="29089">MKKVILITGASSGFGLASANALQADGHIVYGASRSIKELKNISFIPLEMDVTDDASVNSGVEQIIKEQGKIDVLINNAGIVTAGPAYSTPVEFAKKQFEVNFFGVVRLSTAVLPGMIEQKKGLVINMSSMAGLFGLAYQSKYVAAKFALEGYSQSLRMELQNTGVDVVVVNPGDFKTANTSTRDKMKFPFKHPKLEAEYAAAIDVQEENEINGGDPAVVGKLIAKIVSSSKPAHRYLAGDFGQTRLPLIVKALLPSTMFSKMINGYYNIK</sequence>
<dbReference type="RefSeq" id="WP_142527644.1">
    <property type="nucleotide sequence ID" value="NZ_CBCSJO010000004.1"/>
</dbReference>
<proteinExistence type="inferred from homology"/>
<organism evidence="4 5">
    <name type="scientific">Pedobacter westerhofensis</name>
    <dbReference type="NCBI Taxonomy" id="425512"/>
    <lineage>
        <taxon>Bacteria</taxon>
        <taxon>Pseudomonadati</taxon>
        <taxon>Bacteroidota</taxon>
        <taxon>Sphingobacteriia</taxon>
        <taxon>Sphingobacteriales</taxon>
        <taxon>Sphingobacteriaceae</taxon>
        <taxon>Pedobacter</taxon>
    </lineage>
</organism>
<evidence type="ECO:0000256" key="3">
    <source>
        <dbReference type="RuleBase" id="RU000363"/>
    </source>
</evidence>
<evidence type="ECO:0000313" key="5">
    <source>
        <dbReference type="Proteomes" id="UP000320300"/>
    </source>
</evidence>
<dbReference type="Pfam" id="PF00106">
    <property type="entry name" value="adh_short"/>
    <property type="match status" value="1"/>
</dbReference>
<dbReference type="EMBL" id="FXTN01000003">
    <property type="protein sequence ID" value="SMO57463.1"/>
    <property type="molecule type" value="Genomic_DNA"/>
</dbReference>
<accession>A0A521CDH3</accession>
<dbReference type="SUPFAM" id="SSF51735">
    <property type="entry name" value="NAD(P)-binding Rossmann-fold domains"/>
    <property type="match status" value="1"/>
</dbReference>
<dbReference type="CDD" id="cd05374">
    <property type="entry name" value="17beta-HSD-like_SDR_c"/>
    <property type="match status" value="1"/>
</dbReference>
<dbReference type="PRINTS" id="PR00080">
    <property type="entry name" value="SDRFAMILY"/>
</dbReference>
<dbReference type="PROSITE" id="PS00061">
    <property type="entry name" value="ADH_SHORT"/>
    <property type="match status" value="1"/>
</dbReference>
<protein>
    <submittedName>
        <fullName evidence="4">NADP-dependent 3-hydroxy acid dehydrogenase YdfG</fullName>
    </submittedName>
</protein>
<comment type="similarity">
    <text evidence="1 3">Belongs to the short-chain dehydrogenases/reductases (SDR) family.</text>
</comment>
<dbReference type="GO" id="GO:0016491">
    <property type="term" value="F:oxidoreductase activity"/>
    <property type="evidence" value="ECO:0007669"/>
    <property type="project" value="UniProtKB-KW"/>
</dbReference>
<dbReference type="InterPro" id="IPR020904">
    <property type="entry name" value="Sc_DH/Rdtase_CS"/>
</dbReference>
<dbReference type="InterPro" id="IPR036291">
    <property type="entry name" value="NAD(P)-bd_dom_sf"/>
</dbReference>
<dbReference type="InterPro" id="IPR051911">
    <property type="entry name" value="SDR_oxidoreductase"/>
</dbReference>
<reference evidence="4 5" key="1">
    <citation type="submission" date="2017-05" db="EMBL/GenBank/DDBJ databases">
        <authorList>
            <person name="Varghese N."/>
            <person name="Submissions S."/>
        </authorList>
    </citation>
    <scope>NUCLEOTIDE SEQUENCE [LARGE SCALE GENOMIC DNA]</scope>
    <source>
        <strain evidence="4 5">DSM 19036</strain>
    </source>
</reference>
<evidence type="ECO:0000313" key="4">
    <source>
        <dbReference type="EMBL" id="SMO57463.1"/>
    </source>
</evidence>
<evidence type="ECO:0000256" key="1">
    <source>
        <dbReference type="ARBA" id="ARBA00006484"/>
    </source>
</evidence>
<dbReference type="InterPro" id="IPR002347">
    <property type="entry name" value="SDR_fam"/>
</dbReference>
<keyword evidence="5" id="KW-1185">Reference proteome</keyword>
<dbReference type="PRINTS" id="PR00081">
    <property type="entry name" value="GDHRDH"/>
</dbReference>
<name>A0A521CDH3_9SPHI</name>
<dbReference type="Gene3D" id="3.40.50.720">
    <property type="entry name" value="NAD(P)-binding Rossmann-like Domain"/>
    <property type="match status" value="1"/>
</dbReference>
<keyword evidence="2" id="KW-0560">Oxidoreductase</keyword>
<evidence type="ECO:0000256" key="2">
    <source>
        <dbReference type="ARBA" id="ARBA00023002"/>
    </source>
</evidence>